<name>A0A225DPK7_9BACT</name>
<dbReference type="EMBL" id="NIDE01000010">
    <property type="protein sequence ID" value="OWK39416.1"/>
    <property type="molecule type" value="Genomic_DNA"/>
</dbReference>
<organism evidence="1 2">
    <name type="scientific">Fimbriiglobus ruber</name>
    <dbReference type="NCBI Taxonomy" id="1908690"/>
    <lineage>
        <taxon>Bacteria</taxon>
        <taxon>Pseudomonadati</taxon>
        <taxon>Planctomycetota</taxon>
        <taxon>Planctomycetia</taxon>
        <taxon>Gemmatales</taxon>
        <taxon>Gemmataceae</taxon>
        <taxon>Fimbriiglobus</taxon>
    </lineage>
</organism>
<reference evidence="2" key="1">
    <citation type="submission" date="2017-06" db="EMBL/GenBank/DDBJ databases">
        <title>Genome analysis of Fimbriiglobus ruber SP5, the first member of the order Planctomycetales with confirmed chitinolytic capability.</title>
        <authorList>
            <person name="Ravin N.V."/>
            <person name="Rakitin A.L."/>
            <person name="Ivanova A.A."/>
            <person name="Beletsky A.V."/>
            <person name="Kulichevskaya I.S."/>
            <person name="Mardanov A.V."/>
            <person name="Dedysh S.N."/>
        </authorList>
    </citation>
    <scope>NUCLEOTIDE SEQUENCE [LARGE SCALE GENOMIC DNA]</scope>
    <source>
        <strain evidence="2">SP5</strain>
    </source>
</reference>
<comment type="caution">
    <text evidence="1">The sequence shown here is derived from an EMBL/GenBank/DDBJ whole genome shotgun (WGS) entry which is preliminary data.</text>
</comment>
<dbReference type="RefSeq" id="WP_238602797.1">
    <property type="nucleotide sequence ID" value="NZ_NIDE01000010.1"/>
</dbReference>
<gene>
    <name evidence="1" type="ORF">FRUB_05979</name>
</gene>
<evidence type="ECO:0000313" key="1">
    <source>
        <dbReference type="EMBL" id="OWK39416.1"/>
    </source>
</evidence>
<keyword evidence="2" id="KW-1185">Reference proteome</keyword>
<dbReference type="AlphaFoldDB" id="A0A225DPK7"/>
<sequence length="97" mass="10421">MTCRRPAGTSCPSSLNFGRVEGLIVRGGDPVLSPRPCIVREFKFAGENSPRPEGGLATFALKKQHLDLFALLDSIGDGMIHVLTIKHGLPFHAELPG</sequence>
<evidence type="ECO:0000313" key="2">
    <source>
        <dbReference type="Proteomes" id="UP000214646"/>
    </source>
</evidence>
<proteinExistence type="predicted"/>
<dbReference type="Proteomes" id="UP000214646">
    <property type="component" value="Unassembled WGS sequence"/>
</dbReference>
<accession>A0A225DPK7</accession>
<protein>
    <submittedName>
        <fullName evidence="1">Uncharacterized protein</fullName>
    </submittedName>
</protein>